<evidence type="ECO:0000256" key="2">
    <source>
        <dbReference type="SAM" id="Phobius"/>
    </source>
</evidence>
<feature type="transmembrane region" description="Helical" evidence="2">
    <location>
        <begin position="12"/>
        <end position="30"/>
    </location>
</feature>
<keyword evidence="2" id="KW-1133">Transmembrane helix</keyword>
<proteinExistence type="predicted"/>
<dbReference type="PANTHER" id="PTHR47662:SF1">
    <property type="entry name" value="RING-TYPE DOMAIN-CONTAINING PROTEIN"/>
    <property type="match status" value="1"/>
</dbReference>
<dbReference type="AlphaFoldDB" id="A0A438ECW2"/>
<dbReference type="SUPFAM" id="SSF57850">
    <property type="entry name" value="RING/U-box"/>
    <property type="match status" value="1"/>
</dbReference>
<evidence type="ECO:0000256" key="1">
    <source>
        <dbReference type="PROSITE-ProRule" id="PRU00175"/>
    </source>
</evidence>
<sequence length="196" mass="22208">MGIVSTTPSFPLFPILMWSCFFIFICHKLFPKIIPRSILFNYIIPTAAHLSRAWDFLLHYSLFPNSHHNMSVLENGDPGLSLGLYKPKPGSKEVVECAVCLCTIEEGEEIRELRCGHMFHRDCLDRWVGHRNGTCPLCRGCLAPPRMVNDVGEEVIVFSTEYCTGVLVYCVVDAPCSLSSVRNMRTDEELYCKLSQ</sequence>
<dbReference type="PANTHER" id="PTHR47662">
    <property type="entry name" value="RING-TYPE DOMAIN-CONTAINING PROTEIN"/>
    <property type="match status" value="1"/>
</dbReference>
<protein>
    <submittedName>
        <fullName evidence="4">E3 ubiquitin-protein ligase RHA2B</fullName>
    </submittedName>
</protein>
<keyword evidence="1" id="KW-0863">Zinc-finger</keyword>
<evidence type="ECO:0000259" key="3">
    <source>
        <dbReference type="PROSITE" id="PS50089"/>
    </source>
</evidence>
<dbReference type="Proteomes" id="UP000288805">
    <property type="component" value="Unassembled WGS sequence"/>
</dbReference>
<dbReference type="Gene3D" id="3.30.40.10">
    <property type="entry name" value="Zinc/RING finger domain, C3HC4 (zinc finger)"/>
    <property type="match status" value="1"/>
</dbReference>
<keyword evidence="2" id="KW-0812">Transmembrane</keyword>
<feature type="domain" description="RING-type" evidence="3">
    <location>
        <begin position="97"/>
        <end position="139"/>
    </location>
</feature>
<name>A0A438ECW2_VITVI</name>
<keyword evidence="1" id="KW-0479">Metal-binding</keyword>
<comment type="caution">
    <text evidence="4">The sequence shown here is derived from an EMBL/GenBank/DDBJ whole genome shotgun (WGS) entry which is preliminary data.</text>
</comment>
<dbReference type="EMBL" id="QGNW01001326">
    <property type="protein sequence ID" value="RVW45492.1"/>
    <property type="molecule type" value="Genomic_DNA"/>
</dbReference>
<dbReference type="Pfam" id="PF13639">
    <property type="entry name" value="zf-RING_2"/>
    <property type="match status" value="1"/>
</dbReference>
<keyword evidence="2" id="KW-0472">Membrane</keyword>
<reference evidence="4 5" key="1">
    <citation type="journal article" date="2018" name="PLoS Genet.">
        <title>Population sequencing reveals clonal diversity and ancestral inbreeding in the grapevine cultivar Chardonnay.</title>
        <authorList>
            <person name="Roach M.J."/>
            <person name="Johnson D.L."/>
            <person name="Bohlmann J."/>
            <person name="van Vuuren H.J."/>
            <person name="Jones S.J."/>
            <person name="Pretorius I.S."/>
            <person name="Schmidt S.A."/>
            <person name="Borneman A.R."/>
        </authorList>
    </citation>
    <scope>NUCLEOTIDE SEQUENCE [LARGE SCALE GENOMIC DNA]</scope>
    <source>
        <strain evidence="5">cv. Chardonnay</strain>
        <tissue evidence="4">Leaf</tissue>
    </source>
</reference>
<dbReference type="GO" id="GO:0008270">
    <property type="term" value="F:zinc ion binding"/>
    <property type="evidence" value="ECO:0007669"/>
    <property type="project" value="UniProtKB-KW"/>
</dbReference>
<dbReference type="PROSITE" id="PS50089">
    <property type="entry name" value="ZF_RING_2"/>
    <property type="match status" value="1"/>
</dbReference>
<evidence type="ECO:0000313" key="5">
    <source>
        <dbReference type="Proteomes" id="UP000288805"/>
    </source>
</evidence>
<dbReference type="InterPro" id="IPR001841">
    <property type="entry name" value="Znf_RING"/>
</dbReference>
<organism evidence="4 5">
    <name type="scientific">Vitis vinifera</name>
    <name type="common">Grape</name>
    <dbReference type="NCBI Taxonomy" id="29760"/>
    <lineage>
        <taxon>Eukaryota</taxon>
        <taxon>Viridiplantae</taxon>
        <taxon>Streptophyta</taxon>
        <taxon>Embryophyta</taxon>
        <taxon>Tracheophyta</taxon>
        <taxon>Spermatophyta</taxon>
        <taxon>Magnoliopsida</taxon>
        <taxon>eudicotyledons</taxon>
        <taxon>Gunneridae</taxon>
        <taxon>Pentapetalae</taxon>
        <taxon>rosids</taxon>
        <taxon>Vitales</taxon>
        <taxon>Vitaceae</taxon>
        <taxon>Viteae</taxon>
        <taxon>Vitis</taxon>
    </lineage>
</organism>
<gene>
    <name evidence="4" type="primary">RHA2B_3</name>
    <name evidence="4" type="ORF">CK203_079779</name>
</gene>
<accession>A0A438ECW2</accession>
<dbReference type="SMART" id="SM00184">
    <property type="entry name" value="RING"/>
    <property type="match status" value="1"/>
</dbReference>
<keyword evidence="1" id="KW-0862">Zinc</keyword>
<dbReference type="InterPro" id="IPR013083">
    <property type="entry name" value="Znf_RING/FYVE/PHD"/>
</dbReference>
<evidence type="ECO:0000313" key="4">
    <source>
        <dbReference type="EMBL" id="RVW45492.1"/>
    </source>
</evidence>